<evidence type="ECO:0000256" key="6">
    <source>
        <dbReference type="ARBA" id="ARBA00023034"/>
    </source>
</evidence>
<feature type="coiled-coil region" evidence="8">
    <location>
        <begin position="60"/>
        <end position="95"/>
    </location>
</feature>
<evidence type="ECO:0000256" key="8">
    <source>
        <dbReference type="SAM" id="Coils"/>
    </source>
</evidence>
<reference evidence="10 11" key="1">
    <citation type="submission" date="2016-12" db="EMBL/GenBank/DDBJ databases">
        <title>The genomes of Aspergillus section Nigri reveals drivers in fungal speciation.</title>
        <authorList>
            <consortium name="DOE Joint Genome Institute"/>
            <person name="Vesth T.C."/>
            <person name="Nybo J."/>
            <person name="Theobald S."/>
            <person name="Brandl J."/>
            <person name="Frisvad J.C."/>
            <person name="Nielsen K.F."/>
            <person name="Lyhne E.K."/>
            <person name="Kogle M.E."/>
            <person name="Kuo A."/>
            <person name="Riley R."/>
            <person name="Clum A."/>
            <person name="Nolan M."/>
            <person name="Lipzen A."/>
            <person name="Salamov A."/>
            <person name="Henrissat B."/>
            <person name="Wiebenga A."/>
            <person name="De Vries R.P."/>
            <person name="Grigoriev I.V."/>
            <person name="Mortensen U.H."/>
            <person name="Andersen M.R."/>
            <person name="Baker S.E."/>
        </authorList>
    </citation>
    <scope>NUCLEOTIDE SEQUENCE [LARGE SCALE GENOMIC DNA]</scope>
    <source>
        <strain evidence="10 11">CBS 117.55</strain>
    </source>
</reference>
<dbReference type="OrthoDB" id="46189at2759"/>
<evidence type="ECO:0000313" key="11">
    <source>
        <dbReference type="Proteomes" id="UP000247233"/>
    </source>
</evidence>
<accession>A0A317VD93</accession>
<dbReference type="Proteomes" id="UP000247233">
    <property type="component" value="Unassembled WGS sequence"/>
</dbReference>
<dbReference type="PANTHER" id="PTHR31658:SF0">
    <property type="entry name" value="CONSERVED OLIGOMERIC GOLGI COMPLEX SUBUNIT 1"/>
    <property type="match status" value="1"/>
</dbReference>
<dbReference type="EMBL" id="MSFL01000026">
    <property type="protein sequence ID" value="PWY72344.1"/>
    <property type="molecule type" value="Genomic_DNA"/>
</dbReference>
<dbReference type="PANTHER" id="PTHR31658">
    <property type="entry name" value="CONSERVED OLIGOMERIC GOLGI COMPLEX SUBUNIT 1"/>
    <property type="match status" value="1"/>
</dbReference>
<dbReference type="GO" id="GO:0015031">
    <property type="term" value="P:protein transport"/>
    <property type="evidence" value="ECO:0007669"/>
    <property type="project" value="UniProtKB-KW"/>
</dbReference>
<organism evidence="10 11">
    <name type="scientific">Aspergillus heteromorphus CBS 117.55</name>
    <dbReference type="NCBI Taxonomy" id="1448321"/>
    <lineage>
        <taxon>Eukaryota</taxon>
        <taxon>Fungi</taxon>
        <taxon>Dikarya</taxon>
        <taxon>Ascomycota</taxon>
        <taxon>Pezizomycotina</taxon>
        <taxon>Eurotiomycetes</taxon>
        <taxon>Eurotiomycetidae</taxon>
        <taxon>Eurotiales</taxon>
        <taxon>Aspergillaceae</taxon>
        <taxon>Aspergillus</taxon>
        <taxon>Aspergillus subgen. Circumdati</taxon>
    </lineage>
</organism>
<dbReference type="InterPro" id="IPR033370">
    <property type="entry name" value="COG1"/>
</dbReference>
<comment type="caution">
    <text evidence="10">The sequence shown here is derived from an EMBL/GenBank/DDBJ whole genome shotgun (WGS) entry which is preliminary data.</text>
</comment>
<dbReference type="GO" id="GO:0017119">
    <property type="term" value="C:Golgi transport complex"/>
    <property type="evidence" value="ECO:0007669"/>
    <property type="project" value="InterPro"/>
</dbReference>
<feature type="region of interest" description="Disordered" evidence="9">
    <location>
        <begin position="563"/>
        <end position="622"/>
    </location>
</feature>
<keyword evidence="5" id="KW-0653">Protein transport</keyword>
<evidence type="ECO:0000256" key="4">
    <source>
        <dbReference type="ARBA" id="ARBA00022448"/>
    </source>
</evidence>
<comment type="subcellular location">
    <subcellularLocation>
        <location evidence="1">Golgi apparatus membrane</location>
        <topology evidence="1">Peripheral membrane protein</topology>
    </subcellularLocation>
</comment>
<keyword evidence="6" id="KW-0333">Golgi apparatus</keyword>
<sequence length="697" mass="77798">MTDAAKRALGGQLALLHRCAVSISRLLRRRGSFLLVAKLMVVSRLLHKTLSQQTTVPPFVENLRNQLASLRRTLLRRLDKRLASAKSTADEIIEALAAYCLTTSSSSDDAIRYFHQIRLDVIGSQLEVVDPSGENVLNSLRLYIRTLQTSKILLSRRLSDVLSKLKARPLLTDVDIRNLDDLDLGVLGRWVTPDVSNFTPWIKLSELSKSEAERTIKQWSKPAFDKFVQGCRGSLAHWIDFSKLLSLREKTLELWLCSRSSTPTHSSLQVLEGIRSAFNERLTQILSEQAKSLDVYGQGVASAVSSWSDRVHTASQSLWDDGLISLDYSNGSAAFKQAVMDRLLGRDDDITASLENYQTWLSTIQQSKESIDALRQSRWPDALDEGEDEDLDVDIPSILNDDDPRLLREALQTAIQQSFDTLQDSFGETFKTLSKSGQSGEAAFMLKAIRLVRRDLPTEFISSDYALAQGIIPDLQEILAKEIIIHAGTWRSPVVSNSKSRELPGRTLWEGDPEVPVLPSPSTFKFLRRLVRAMDQQGTGLWDVSTVRVLKETVQKELSTSIASAVKDLKPPNGAEENPQSAPEDTNGTPPARNGDGNHVEESKSENEAQDKAQDKAPDGAQDIQDRRMQLYFDAVYLGDALATQDSEHGQLKERLDMLRSSLESNAKATKNMEQAAHEYWKRTQLLFGLLNGGTEQ</sequence>
<gene>
    <name evidence="10" type="ORF">BO70DRAFT_364870</name>
</gene>
<keyword evidence="7" id="KW-0472">Membrane</keyword>
<keyword evidence="8" id="KW-0175">Coiled coil</keyword>
<dbReference type="GO" id="GO:0006891">
    <property type="term" value="P:intra-Golgi vesicle-mediated transport"/>
    <property type="evidence" value="ECO:0007669"/>
    <property type="project" value="InterPro"/>
</dbReference>
<evidence type="ECO:0000313" key="10">
    <source>
        <dbReference type="EMBL" id="PWY72344.1"/>
    </source>
</evidence>
<evidence type="ECO:0000256" key="9">
    <source>
        <dbReference type="SAM" id="MobiDB-lite"/>
    </source>
</evidence>
<dbReference type="VEuPathDB" id="FungiDB:BO70DRAFT_364870"/>
<evidence type="ECO:0000256" key="7">
    <source>
        <dbReference type="ARBA" id="ARBA00023136"/>
    </source>
</evidence>
<dbReference type="STRING" id="1448321.A0A317VD93"/>
<name>A0A317VD93_9EURO</name>
<dbReference type="RefSeq" id="XP_025396446.1">
    <property type="nucleotide sequence ID" value="XM_025543923.1"/>
</dbReference>
<comment type="similarity">
    <text evidence="2">Belongs to the COG1 family.</text>
</comment>
<dbReference type="GO" id="GO:0000139">
    <property type="term" value="C:Golgi membrane"/>
    <property type="evidence" value="ECO:0007669"/>
    <property type="project" value="UniProtKB-SubCell"/>
</dbReference>
<evidence type="ECO:0000256" key="2">
    <source>
        <dbReference type="ARBA" id="ARBA00006653"/>
    </source>
</evidence>
<feature type="compositionally biased region" description="Polar residues" evidence="9">
    <location>
        <begin position="578"/>
        <end position="589"/>
    </location>
</feature>
<dbReference type="GeneID" id="37066160"/>
<dbReference type="AlphaFoldDB" id="A0A317VD93"/>
<evidence type="ECO:0000256" key="5">
    <source>
        <dbReference type="ARBA" id="ARBA00022927"/>
    </source>
</evidence>
<keyword evidence="4" id="KW-0813">Transport</keyword>
<proteinExistence type="inferred from homology"/>
<feature type="compositionally biased region" description="Basic and acidic residues" evidence="9">
    <location>
        <begin position="596"/>
        <end position="622"/>
    </location>
</feature>
<protein>
    <recommendedName>
        <fullName evidence="3">Conserved oligomeric Golgi complex subunit 1</fullName>
    </recommendedName>
</protein>
<evidence type="ECO:0000256" key="3">
    <source>
        <dbReference type="ARBA" id="ARBA00020978"/>
    </source>
</evidence>
<keyword evidence="11" id="KW-1185">Reference proteome</keyword>
<evidence type="ECO:0000256" key="1">
    <source>
        <dbReference type="ARBA" id="ARBA00004395"/>
    </source>
</evidence>